<feature type="region of interest" description="Disordered" evidence="1">
    <location>
        <begin position="1"/>
        <end position="26"/>
    </location>
</feature>
<dbReference type="AlphaFoldDB" id="A0A2P2PZB2"/>
<evidence type="ECO:0000256" key="1">
    <source>
        <dbReference type="SAM" id="MobiDB-lite"/>
    </source>
</evidence>
<dbReference type="EMBL" id="GGEC01079594">
    <property type="protein sequence ID" value="MBX60078.1"/>
    <property type="molecule type" value="Transcribed_RNA"/>
</dbReference>
<evidence type="ECO:0000313" key="2">
    <source>
        <dbReference type="EMBL" id="MBX60078.1"/>
    </source>
</evidence>
<accession>A0A2P2PZB2</accession>
<feature type="compositionally biased region" description="Polar residues" evidence="1">
    <location>
        <begin position="1"/>
        <end position="13"/>
    </location>
</feature>
<protein>
    <submittedName>
        <fullName evidence="2">Uncharacterized protein</fullName>
    </submittedName>
</protein>
<name>A0A2P2PZB2_RHIMU</name>
<sequence>MTSKKLLKQTTNRLRFRTGRYQDKDV</sequence>
<proteinExistence type="predicted"/>
<organism evidence="2">
    <name type="scientific">Rhizophora mucronata</name>
    <name type="common">Asiatic mangrove</name>
    <dbReference type="NCBI Taxonomy" id="61149"/>
    <lineage>
        <taxon>Eukaryota</taxon>
        <taxon>Viridiplantae</taxon>
        <taxon>Streptophyta</taxon>
        <taxon>Embryophyta</taxon>
        <taxon>Tracheophyta</taxon>
        <taxon>Spermatophyta</taxon>
        <taxon>Magnoliopsida</taxon>
        <taxon>eudicotyledons</taxon>
        <taxon>Gunneridae</taxon>
        <taxon>Pentapetalae</taxon>
        <taxon>rosids</taxon>
        <taxon>fabids</taxon>
        <taxon>Malpighiales</taxon>
        <taxon>Rhizophoraceae</taxon>
        <taxon>Rhizophora</taxon>
    </lineage>
</organism>
<reference evidence="2" key="1">
    <citation type="submission" date="2018-02" db="EMBL/GenBank/DDBJ databases">
        <title>Rhizophora mucronata_Transcriptome.</title>
        <authorList>
            <person name="Meera S.P."/>
            <person name="Sreeshan A."/>
            <person name="Augustine A."/>
        </authorList>
    </citation>
    <scope>NUCLEOTIDE SEQUENCE</scope>
    <source>
        <tissue evidence="2">Leaf</tissue>
    </source>
</reference>